<evidence type="ECO:0000256" key="2">
    <source>
        <dbReference type="ARBA" id="ARBA00019841"/>
    </source>
</evidence>
<dbReference type="GO" id="GO:0003676">
    <property type="term" value="F:nucleic acid binding"/>
    <property type="evidence" value="ECO:0007669"/>
    <property type="project" value="InterPro"/>
</dbReference>
<evidence type="ECO:0000259" key="8">
    <source>
        <dbReference type="Pfam" id="PF10141"/>
    </source>
</evidence>
<evidence type="ECO:0000259" key="6">
    <source>
        <dbReference type="Pfam" id="PF01368"/>
    </source>
</evidence>
<dbReference type="Pfam" id="PF17768">
    <property type="entry name" value="RecJ_OB"/>
    <property type="match status" value="1"/>
</dbReference>
<gene>
    <name evidence="10" type="primary">recJ</name>
    <name evidence="10" type="ORF">GCM10007425_22380</name>
</gene>
<feature type="domain" description="DHHA1" evidence="7">
    <location>
        <begin position="270"/>
        <end position="364"/>
    </location>
</feature>
<dbReference type="Pfam" id="PF02272">
    <property type="entry name" value="DHHA1"/>
    <property type="match status" value="1"/>
</dbReference>
<evidence type="ECO:0000313" key="10">
    <source>
        <dbReference type="EMBL" id="GGG27344.1"/>
    </source>
</evidence>
<dbReference type="SUPFAM" id="SSF64182">
    <property type="entry name" value="DHH phosphoesterases"/>
    <property type="match status" value="1"/>
</dbReference>
<dbReference type="Gene3D" id="3.10.310.30">
    <property type="match status" value="1"/>
</dbReference>
<dbReference type="InterPro" id="IPR018779">
    <property type="entry name" value="RecJ_C"/>
</dbReference>
<dbReference type="GO" id="GO:0006310">
    <property type="term" value="P:DNA recombination"/>
    <property type="evidence" value="ECO:0007669"/>
    <property type="project" value="InterPro"/>
</dbReference>
<comment type="similarity">
    <text evidence="1">Belongs to the RecJ family.</text>
</comment>
<dbReference type="EMBL" id="BMJT01000007">
    <property type="protein sequence ID" value="GGG27344.1"/>
    <property type="molecule type" value="Genomic_DNA"/>
</dbReference>
<proteinExistence type="inferred from homology"/>
<evidence type="ECO:0000256" key="1">
    <source>
        <dbReference type="ARBA" id="ARBA00005915"/>
    </source>
</evidence>
<keyword evidence="4" id="KW-0378">Hydrolase</keyword>
<dbReference type="InterPro" id="IPR038763">
    <property type="entry name" value="DHH_sf"/>
</dbReference>
<dbReference type="Gene3D" id="3.90.1640.30">
    <property type="match status" value="1"/>
</dbReference>
<organism evidence="10 11">
    <name type="scientific">Lysinibacillus alkalisoli</name>
    <dbReference type="NCBI Taxonomy" id="1911548"/>
    <lineage>
        <taxon>Bacteria</taxon>
        <taxon>Bacillati</taxon>
        <taxon>Bacillota</taxon>
        <taxon>Bacilli</taxon>
        <taxon>Bacillales</taxon>
        <taxon>Bacillaceae</taxon>
        <taxon>Lysinibacillus</taxon>
    </lineage>
</organism>
<reference evidence="10" key="2">
    <citation type="submission" date="2020-09" db="EMBL/GenBank/DDBJ databases">
        <authorList>
            <person name="Sun Q."/>
            <person name="Zhou Y."/>
        </authorList>
    </citation>
    <scope>NUCLEOTIDE SEQUENCE</scope>
    <source>
        <strain evidence="10">CGMCC 1.15760</strain>
    </source>
</reference>
<dbReference type="AlphaFoldDB" id="A0A917LIM5"/>
<evidence type="ECO:0000313" key="11">
    <source>
        <dbReference type="Proteomes" id="UP000616608"/>
    </source>
</evidence>
<evidence type="ECO:0000259" key="9">
    <source>
        <dbReference type="Pfam" id="PF17768"/>
    </source>
</evidence>
<evidence type="ECO:0000256" key="3">
    <source>
        <dbReference type="ARBA" id="ARBA00022722"/>
    </source>
</evidence>
<feature type="domain" description="RecJ OB" evidence="9">
    <location>
        <begin position="378"/>
        <end position="484"/>
    </location>
</feature>
<dbReference type="Proteomes" id="UP000616608">
    <property type="component" value="Unassembled WGS sequence"/>
</dbReference>
<evidence type="ECO:0000256" key="5">
    <source>
        <dbReference type="ARBA" id="ARBA00022839"/>
    </source>
</evidence>
<name>A0A917LIM5_9BACI</name>
<protein>
    <recommendedName>
        <fullName evidence="2">Single-stranded-DNA-specific exonuclease RecJ</fullName>
    </recommendedName>
</protein>
<dbReference type="GO" id="GO:0006281">
    <property type="term" value="P:DNA repair"/>
    <property type="evidence" value="ECO:0007669"/>
    <property type="project" value="InterPro"/>
</dbReference>
<dbReference type="InterPro" id="IPR001667">
    <property type="entry name" value="DDH_dom"/>
</dbReference>
<feature type="domain" description="DDH" evidence="6">
    <location>
        <begin position="17"/>
        <end position="150"/>
    </location>
</feature>
<keyword evidence="3" id="KW-0540">Nuclease</keyword>
<evidence type="ECO:0000256" key="4">
    <source>
        <dbReference type="ARBA" id="ARBA00022801"/>
    </source>
</evidence>
<sequence length="690" mass="77154">MGEKLEITSKVYLSLYGITSTTVLVSALRDQGAEVDYVIPNRFIHGYGPNEQLFREAYADGVSLLITVDNGIAGVQEVKVAKELGLKVIITDHHEPGEALPDADVILHPRIPEGHYPFGELAGVGVSFKLAHALYKVFPTHLVALVALGTVADLVPLVDENRTLVKQGLEQLQQSDAYWLRAFCEVAQVEQSKIDEDTLGFQFAPRLNAVGRLQDAVPGVDFLLSESLEEAKHLAHLLDDCNQERKAIVQRITDEAIAQVEAEERLQQARVLVVTGEDWNAGVVGIVASRLVERFYKPTIVLGIDEAKQTAKGSARSIAGFNLYEALAKNAALLTHFGGHPMAAGMTLPAENVETLFTHLNEQAQSLTEEQLTPVIHIDIALTIDDITIEAIEQVRMLAPFGTAFPKPTYALEKAVVADMRKIGQHQKHLKMTLESNGQTLDTIGFNNAHYYDEITYQTPISLVGDLQINEWQGRKKPQFLLRDIQINTWQLFDVRGITQTARWASTVAANSIGIAFHETTLHYFDTLLSMDLQLAEQVHEAEAVVLLDVPPSEEALITCLQRLQPKKVYAHFHAPKDTYFNALPTREQFAWYYKFLNKRPNFALKQHMTQLATHMGWQVDTIKFMTKVFFELGFVKIDNGLTTVVTGAIKTPLEQAPSYQQRLTQIALEQQFVYAPYAALKQWFDDNVY</sequence>
<dbReference type="Pfam" id="PF01368">
    <property type="entry name" value="DHH"/>
    <property type="match status" value="1"/>
</dbReference>
<dbReference type="InterPro" id="IPR004610">
    <property type="entry name" value="RecJ"/>
</dbReference>
<dbReference type="NCBIfam" id="TIGR00644">
    <property type="entry name" value="recJ"/>
    <property type="match status" value="1"/>
</dbReference>
<comment type="caution">
    <text evidence="10">The sequence shown here is derived from an EMBL/GenBank/DDBJ whole genome shotgun (WGS) entry which is preliminary data.</text>
</comment>
<keyword evidence="5 10" id="KW-0269">Exonuclease</keyword>
<dbReference type="InterPro" id="IPR003156">
    <property type="entry name" value="DHHA1_dom"/>
</dbReference>
<dbReference type="GO" id="GO:0008409">
    <property type="term" value="F:5'-3' exonuclease activity"/>
    <property type="evidence" value="ECO:0007669"/>
    <property type="project" value="InterPro"/>
</dbReference>
<accession>A0A917LIM5</accession>
<dbReference type="RefSeq" id="WP_188615145.1">
    <property type="nucleotide sequence ID" value="NZ_BMJT01000007.1"/>
</dbReference>
<dbReference type="PANTHER" id="PTHR30255">
    <property type="entry name" value="SINGLE-STRANDED-DNA-SPECIFIC EXONUCLEASE RECJ"/>
    <property type="match status" value="1"/>
</dbReference>
<dbReference type="InterPro" id="IPR041122">
    <property type="entry name" value="RecJ_OB"/>
</dbReference>
<dbReference type="PANTHER" id="PTHR30255:SF2">
    <property type="entry name" value="SINGLE-STRANDED-DNA-SPECIFIC EXONUCLEASE RECJ"/>
    <property type="match status" value="1"/>
</dbReference>
<dbReference type="InterPro" id="IPR051673">
    <property type="entry name" value="SSDNA_exonuclease_RecJ"/>
</dbReference>
<feature type="domain" description="Single-stranded-DNA-specific exonuclease RecJ C-terminal" evidence="8">
    <location>
        <begin position="491"/>
        <end position="685"/>
    </location>
</feature>
<keyword evidence="11" id="KW-1185">Reference proteome</keyword>
<dbReference type="Pfam" id="PF10141">
    <property type="entry name" value="ssDNA-exonuc_C"/>
    <property type="match status" value="1"/>
</dbReference>
<reference evidence="10" key="1">
    <citation type="journal article" date="2014" name="Int. J. Syst. Evol. Microbiol.">
        <title>Complete genome sequence of Corynebacterium casei LMG S-19264T (=DSM 44701T), isolated from a smear-ripened cheese.</title>
        <authorList>
            <consortium name="US DOE Joint Genome Institute (JGI-PGF)"/>
            <person name="Walter F."/>
            <person name="Albersmeier A."/>
            <person name="Kalinowski J."/>
            <person name="Ruckert C."/>
        </authorList>
    </citation>
    <scope>NUCLEOTIDE SEQUENCE</scope>
    <source>
        <strain evidence="10">CGMCC 1.15760</strain>
    </source>
</reference>
<evidence type="ECO:0000259" key="7">
    <source>
        <dbReference type="Pfam" id="PF02272"/>
    </source>
</evidence>